<evidence type="ECO:0000313" key="2">
    <source>
        <dbReference type="Proteomes" id="UP000001683"/>
    </source>
</evidence>
<reference evidence="1 2" key="1">
    <citation type="submission" date="2008-04" db="EMBL/GenBank/DDBJ databases">
        <title>Complete sequence of chromosome of Natranaerobius thermophilus JW/NM-WN-LF.</title>
        <authorList>
            <consortium name="US DOE Joint Genome Institute"/>
            <person name="Copeland A."/>
            <person name="Lucas S."/>
            <person name="Lapidus A."/>
            <person name="Glavina del Rio T."/>
            <person name="Dalin E."/>
            <person name="Tice H."/>
            <person name="Bruce D."/>
            <person name="Goodwin L."/>
            <person name="Pitluck S."/>
            <person name="Chertkov O."/>
            <person name="Brettin T."/>
            <person name="Detter J.C."/>
            <person name="Han C."/>
            <person name="Kuske C.R."/>
            <person name="Schmutz J."/>
            <person name="Larimer F."/>
            <person name="Land M."/>
            <person name="Hauser L."/>
            <person name="Kyrpides N."/>
            <person name="Lykidis A."/>
            <person name="Mesbah N.M."/>
            <person name="Wiegel J."/>
        </authorList>
    </citation>
    <scope>NUCLEOTIDE SEQUENCE [LARGE SCALE GENOMIC DNA]</scope>
    <source>
        <strain evidence="2">ATCC BAA-1301 / DSM 18059 / JW/NM-WN-LF</strain>
    </source>
</reference>
<proteinExistence type="predicted"/>
<dbReference type="Proteomes" id="UP000001683">
    <property type="component" value="Chromosome"/>
</dbReference>
<name>B2A1C8_NATTJ</name>
<sequence>MMQASLDTNVIIHLYKADMQSVLFKRFKNVVIYEFIRTHELERHADDEILSLFDQDCKQGRIEMIDDKYIRDNGLFKLFDNLVRDYRIIFDDCDLGEIYAISLAKILGCICLVTDDIKEKGPHYTLMREAESDVIPLAFYELLFIDYLDGKLTAENLLSHFNLVCEVSCLNIDIESKVKAFIRRFWTSPYDEAEKTWMKEYCDSNNINAKQKMKKLQKVIENN</sequence>
<keyword evidence="2" id="KW-1185">Reference proteome</keyword>
<dbReference type="InParanoid" id="B2A1C8"/>
<dbReference type="HOGENOM" id="CLU_1250030_0_0_9"/>
<dbReference type="KEGG" id="nth:Nther_2503"/>
<reference evidence="1 2" key="2">
    <citation type="journal article" date="2011" name="J. Bacteriol.">
        <title>Complete genome sequence of the anaerobic, halophilic alkalithermophile Natranaerobius thermophilus JW/NM-WN-LF.</title>
        <authorList>
            <person name="Zhao B."/>
            <person name="Mesbah N.M."/>
            <person name="Dalin E."/>
            <person name="Goodwin L."/>
            <person name="Nolan M."/>
            <person name="Pitluck S."/>
            <person name="Chertkov O."/>
            <person name="Brettin T.S."/>
            <person name="Han J."/>
            <person name="Larimer F.W."/>
            <person name="Land M.L."/>
            <person name="Hauser L."/>
            <person name="Kyrpides N."/>
            <person name="Wiegel J."/>
        </authorList>
    </citation>
    <scope>NUCLEOTIDE SEQUENCE [LARGE SCALE GENOMIC DNA]</scope>
    <source>
        <strain evidence="2">ATCC BAA-1301 / DSM 18059 / JW/NM-WN-LF</strain>
    </source>
</reference>
<accession>B2A1C8</accession>
<gene>
    <name evidence="1" type="ordered locus">Nther_2503</name>
</gene>
<dbReference type="eggNOG" id="ENOG5030NJR">
    <property type="taxonomic scope" value="Bacteria"/>
</dbReference>
<dbReference type="EMBL" id="CP001034">
    <property type="protein sequence ID" value="ACB86066.1"/>
    <property type="molecule type" value="Genomic_DNA"/>
</dbReference>
<dbReference type="STRING" id="457570.Nther_2503"/>
<organism evidence="1 2">
    <name type="scientific">Natranaerobius thermophilus (strain ATCC BAA-1301 / DSM 18059 / JW/NM-WN-LF)</name>
    <dbReference type="NCBI Taxonomy" id="457570"/>
    <lineage>
        <taxon>Bacteria</taxon>
        <taxon>Bacillati</taxon>
        <taxon>Bacillota</taxon>
        <taxon>Clostridia</taxon>
        <taxon>Natranaerobiales</taxon>
        <taxon>Natranaerobiaceae</taxon>
        <taxon>Natranaerobius</taxon>
    </lineage>
</organism>
<dbReference type="AlphaFoldDB" id="B2A1C8"/>
<protein>
    <submittedName>
        <fullName evidence="1">Uncharacterized protein</fullName>
    </submittedName>
</protein>
<evidence type="ECO:0000313" key="1">
    <source>
        <dbReference type="EMBL" id="ACB86066.1"/>
    </source>
</evidence>